<organism evidence="2 3">
    <name type="scientific">Sporisorium graminicola</name>
    <dbReference type="NCBI Taxonomy" id="280036"/>
    <lineage>
        <taxon>Eukaryota</taxon>
        <taxon>Fungi</taxon>
        <taxon>Dikarya</taxon>
        <taxon>Basidiomycota</taxon>
        <taxon>Ustilaginomycotina</taxon>
        <taxon>Ustilaginomycetes</taxon>
        <taxon>Ustilaginales</taxon>
        <taxon>Ustilaginaceae</taxon>
        <taxon>Sporisorium</taxon>
    </lineage>
</organism>
<name>A0A4V6YEL5_9BASI</name>
<feature type="region of interest" description="Disordered" evidence="1">
    <location>
        <begin position="546"/>
        <end position="579"/>
    </location>
</feature>
<feature type="compositionally biased region" description="Basic residues" evidence="1">
    <location>
        <begin position="971"/>
        <end position="981"/>
    </location>
</feature>
<dbReference type="Proteomes" id="UP000306050">
    <property type="component" value="Chromosome SGRAM_7"/>
</dbReference>
<dbReference type="GeneID" id="40728626"/>
<feature type="compositionally biased region" description="Polar residues" evidence="1">
    <location>
        <begin position="940"/>
        <end position="951"/>
    </location>
</feature>
<protein>
    <submittedName>
        <fullName evidence="2">Uncharacterized protein</fullName>
    </submittedName>
</protein>
<dbReference type="RefSeq" id="XP_029737554.1">
    <property type="nucleotide sequence ID" value="XM_029886323.1"/>
</dbReference>
<proteinExistence type="predicted"/>
<feature type="region of interest" description="Disordered" evidence="1">
    <location>
        <begin position="1"/>
        <end position="85"/>
    </location>
</feature>
<evidence type="ECO:0000256" key="1">
    <source>
        <dbReference type="SAM" id="MobiDB-lite"/>
    </source>
</evidence>
<feature type="compositionally biased region" description="Polar residues" evidence="1">
    <location>
        <begin position="920"/>
        <end position="930"/>
    </location>
</feature>
<dbReference type="OrthoDB" id="2556353at2759"/>
<feature type="compositionally biased region" description="Basic and acidic residues" evidence="1">
    <location>
        <begin position="631"/>
        <end position="644"/>
    </location>
</feature>
<feature type="compositionally biased region" description="Polar residues" evidence="1">
    <location>
        <begin position="1"/>
        <end position="14"/>
    </location>
</feature>
<sequence>MPTKSSVKRSSMLGSLSVADRAKKFQTESTGTTTTATPAKPNHKRTKLARAALPSSSATSVSASSASLPSSEASASSSHNVEPESVAVLKHARRISVSTPMHRRASSDVSILDPFVAHQLVAEANSSGNTDRRRASHRCTSPPPTVRTSSFAEIEQLAAELEANRPACSKPVSAMQPRRARASSVLMNSITEENMHLRMCPSTETIRGLASVQPRSSFVEASAALRDEHVSFHVSPCLSEDGSIDWHHFVSTNYGVASSLDFRQPISITDLALPISARTRVYQSKLCKADSPTLNDEATWLEEELANCSDIDHDDDDDDNDDELDQHKSFDTVRHSLDEDEYLTPEGSPLLSPVNAMAPPVVEIMGLGIQDASLLLPGQVQAHADKSADSLLEQVAMHEACIRTLNTLSHDERDQASAIASAVNSRQLGLHVPPMPDRRSSLAVPSTFQHPGLRNVGSNGDFSVTQSDSSGLFGDDTYDASLSPMADMGHGPSGHNPFDGCGERRASAASYLSTDSTASADLSIASHGSSLLYNVHLVAPRMERAGSTDTTVSTRRSSIASSYAAHEKTPAPVKPPRSPLRINAPAVLPTLTQEACEATPQPAQRGAASPAQEPHDLVRMKAMPLPPLPLEADKPPRSSRESARVLRQAGRRKAGTDQPQPPARLDSLDTMVAAAPKETQLREEFPERLLGDWMSAAGSKYQGDYVVERREDEHVVRVEPVPLHKRIRNKDGTTYLPGLGEIVPPSPDVAVAQLLMDDDIPVYPGSAARKHLGVGPVAAPSVLSPSATLTANKSASTTTLKSKLSGRFSVGNAAAKIERKSSESSLPNVLGRRMRKASVASSFSNTAAASTVEMPSAWKDRLIGKRPSMDLRRPSLTSLTSASTSASSSSSTGSGGTLLPTAITPEPRSRSSMGFRKMLSSITGSSTDPTAASPEPPATNTPHSAVSSATAGPQPRTLQALAASTFESPKAARRLSVRRPTRKYESFMQLSDDDDEAAEDSASTADVDSPPPVAKNRKDLTKILGASEVDLSQPLAAKRSTGWHK</sequence>
<reference evidence="2 3" key="1">
    <citation type="submission" date="2019-05" db="EMBL/GenBank/DDBJ databases">
        <title>Sporisorium graminicola CBS 10092 draft sequencing and annotation.</title>
        <authorList>
            <person name="Solano-Gonzalez S."/>
            <person name="Caddick M.X."/>
            <person name="Darby A."/>
        </authorList>
    </citation>
    <scope>NUCLEOTIDE SEQUENCE [LARGE SCALE GENOMIC DNA]</scope>
    <source>
        <strain evidence="2 3">CBS 10092</strain>
    </source>
</reference>
<keyword evidence="3" id="KW-1185">Reference proteome</keyword>
<feature type="region of interest" description="Disordered" evidence="1">
    <location>
        <begin position="125"/>
        <end position="147"/>
    </location>
</feature>
<evidence type="ECO:0000313" key="3">
    <source>
        <dbReference type="Proteomes" id="UP000306050"/>
    </source>
</evidence>
<feature type="region of interest" description="Disordered" evidence="1">
    <location>
        <begin position="626"/>
        <end position="666"/>
    </location>
</feature>
<feature type="region of interest" description="Disordered" evidence="1">
    <location>
        <begin position="865"/>
        <end position="1045"/>
    </location>
</feature>
<evidence type="ECO:0000313" key="2">
    <source>
        <dbReference type="EMBL" id="TKY85569.1"/>
    </source>
</evidence>
<feature type="compositionally biased region" description="Low complexity" evidence="1">
    <location>
        <begin position="51"/>
        <end position="78"/>
    </location>
</feature>
<feature type="compositionally biased region" description="Basic and acidic residues" evidence="1">
    <location>
        <begin position="325"/>
        <end position="337"/>
    </location>
</feature>
<comment type="caution">
    <text evidence="2">The sequence shown here is derived from an EMBL/GenBank/DDBJ whole genome shotgun (WGS) entry which is preliminary data.</text>
</comment>
<feature type="compositionally biased region" description="Low complexity" evidence="1">
    <location>
        <begin position="547"/>
        <end position="558"/>
    </location>
</feature>
<feature type="compositionally biased region" description="Low complexity" evidence="1">
    <location>
        <begin position="27"/>
        <end position="37"/>
    </location>
</feature>
<dbReference type="KEGG" id="sgra:EX895_005731"/>
<feature type="region of interest" description="Disordered" evidence="1">
    <location>
        <begin position="310"/>
        <end position="348"/>
    </location>
</feature>
<feature type="compositionally biased region" description="Acidic residues" evidence="1">
    <location>
        <begin position="312"/>
        <end position="324"/>
    </location>
</feature>
<dbReference type="AlphaFoldDB" id="A0A4V6YEL5"/>
<accession>A0A4V6YEL5</accession>
<dbReference type="EMBL" id="SRRM01000020">
    <property type="protein sequence ID" value="TKY85569.1"/>
    <property type="molecule type" value="Genomic_DNA"/>
</dbReference>
<gene>
    <name evidence="2" type="ORF">EX895_005731</name>
</gene>
<feature type="compositionally biased region" description="Low complexity" evidence="1">
    <location>
        <begin position="874"/>
        <end position="902"/>
    </location>
</feature>